<evidence type="ECO:0000256" key="2">
    <source>
        <dbReference type="ARBA" id="ARBA00022450"/>
    </source>
</evidence>
<dbReference type="CDD" id="cd05930">
    <property type="entry name" value="A_NRPS"/>
    <property type="match status" value="1"/>
</dbReference>
<keyword evidence="6" id="KW-1185">Reference proteome</keyword>
<dbReference type="Pfam" id="PF00501">
    <property type="entry name" value="AMP-binding"/>
    <property type="match status" value="2"/>
</dbReference>
<dbReference type="InterPro" id="IPR000873">
    <property type="entry name" value="AMP-dep_synth/lig_dom"/>
</dbReference>
<dbReference type="EC" id="6.2.1.54" evidence="5"/>
<dbReference type="FunFam" id="3.40.50.12780:FF:000012">
    <property type="entry name" value="Non-ribosomal peptide synthetase"/>
    <property type="match status" value="1"/>
</dbReference>
<dbReference type="InterPro" id="IPR020806">
    <property type="entry name" value="PKS_PP-bd"/>
</dbReference>
<protein>
    <submittedName>
        <fullName evidence="5">D-alanine--D-alanyl carrier protein ligase</fullName>
        <ecNumber evidence="5">6.2.1.54</ecNumber>
    </submittedName>
</protein>
<dbReference type="FunFam" id="1.10.1200.10:FF:000016">
    <property type="entry name" value="Non-ribosomal peptide synthase"/>
    <property type="match status" value="2"/>
</dbReference>
<dbReference type="GO" id="GO:0005829">
    <property type="term" value="C:cytosol"/>
    <property type="evidence" value="ECO:0007669"/>
    <property type="project" value="TreeGrafter"/>
</dbReference>
<dbReference type="FunFam" id="3.40.50.980:FF:000001">
    <property type="entry name" value="Non-ribosomal peptide synthetase"/>
    <property type="match status" value="1"/>
</dbReference>
<dbReference type="InterPro" id="IPR045851">
    <property type="entry name" value="AMP-bd_C_sf"/>
</dbReference>
<organism evidence="5 6">
    <name type="scientific">Paraburkholderia solisilvae</name>
    <dbReference type="NCBI Taxonomy" id="624376"/>
    <lineage>
        <taxon>Bacteria</taxon>
        <taxon>Pseudomonadati</taxon>
        <taxon>Pseudomonadota</taxon>
        <taxon>Betaproteobacteria</taxon>
        <taxon>Burkholderiales</taxon>
        <taxon>Burkholderiaceae</taxon>
        <taxon>Paraburkholderia</taxon>
    </lineage>
</organism>
<dbReference type="Gene3D" id="2.30.38.10">
    <property type="entry name" value="Luciferase, Domain 3"/>
    <property type="match status" value="2"/>
</dbReference>
<gene>
    <name evidence="5" type="primary">dltA</name>
    <name evidence="5" type="ORF">LMG29739_03295</name>
</gene>
<evidence type="ECO:0000313" key="5">
    <source>
        <dbReference type="EMBL" id="CAB3759995.1"/>
    </source>
</evidence>
<dbReference type="GO" id="GO:0043041">
    <property type="term" value="P:amino acid activation for nonribosomal peptide biosynthetic process"/>
    <property type="evidence" value="ECO:0007669"/>
    <property type="project" value="TreeGrafter"/>
</dbReference>
<sequence length="2259" mass="244320">MNHNNSQVTDETGHASRVDALTAEQRHALEQRLIARAHGERDTIPRRQHAESAPLSFAQERLWFFDQLHPRSALYNVPFALRIRAPLHVATLERAINEIVRRHETLRTRFAVVDDKPRQFVENTLSVPLAVHSLLTLPVAERETAAHTLATDEATRAFDLGCAPLLRARLVIVGHDDHLLLLTLHHIVSDGWSMAVLYRELGALYTAFAANQPSPLAPLPIQYADFALWQRSQLDDRTLDTQLAFWREQLDGAPALLALPTDRPRPPVQSYRGGLLPFTIDRHRTAALRTLAQQQGATLFMALLNAFAIFLARITGQQDIVIGTPIANRTREETEDLIGFFVNTLALRTRIDHRTPFRTLLSEIRETTLAAYAHQDLPFERLVEALQPERSLAYNPLFQVLFALQTNGEAPARRAAEPAMPDDQGVSRNGMARFDLALAIIEGDAELTGVFEFSRDLFDDATIAGMAAQFQTLLAAIATQPDWPVERLPLLSAAARHALVHDWNGPRYPYEPDLPFPEWFARIADSLPEHIALEAPDGRLSYRELNRRARGIAAALAARHIGPEDRVGVCLRPSAALAVAFIGVLQAGAVYVPLDPSLPCRRLTAMTKDAGVRIVLADPREPHDWIEAGIELLDPASGNAAHPQPARTPHLSPAHCAYIVFTSGSTGTPKGVALTHQGLARVVFNQRVLLRLTPADRVLHFATIGFDASIFEMVLAFSAGAHLTFAPPDARAPGPSLATLLRSERITAAVLPPAACAMTPAADLPDLALLIMAGEAVEPAVAARWSEGRRLFNGYGPTEATIWASTGGYDPSGSRVPIGRPCINTRLYVLDALGEPVPPGVAGELYIGGDGLARGYVGRPDLTAERFVPDPFSGEPGARLYRSGDVVRMRADGMLEFLARADNQLKIRGFRIEPGEIEAVLGGAPGVGNAAVLARGEGAERRLEAHVAPAGPTLDEEAVRRYLRERLPGYMMPSTLHVHATLPVTPNGKIDRTALATQPAPARAPSEPPRTATEQVIAKIWAELLETGTIDIHRSFFEVGGHSLLAARLVSRLRDRLAVELPLRAVFEAPTVAGLAATIDRARASAQPAAARSPSDAATLDELFRALTPSADAQHTGDAIDAALRQQLTGARDGANAAASTDAASIDTMSAADKRALLARMLAAPAAAEPAAAARCAPLSFAQERLWFFDQLHPRSALYNVPFALRIRAPLHVATLERAINEIVRRHETLRTRFAVVDDKPRQFVENTLSVPLAVHSLLTLPVAERETAAHTLATDEATRAFDLGCAPLLRARLVIVGHDDHLLLLTLHHIVSDGWSMAVLYRELGALYTAFAANQPSPLAPLPIQYADFALWQRSQLDDRTLDTQLAFWREQLDGAPALLALPTDRPRPPVQSYRGGLLPFTIDRHRTAALRTLAQQQGATLFMALAAVVQLLLCRYSGENDIVIGTPIANRTRAEFEDLIGFFVNTLALRTRIDDHAPFRTLLSDVRETTLAAYAHQDLPFERLVEALQPERTLGHNPLFQVMLLFQAATGTAAAQDEEPHAPADHPPDLLTGTSKFDLTIALAEAGDTLAGAIEYSSDLFDAATLSAMAAHLANLIGAIAERPDAPVAQLDFLGADERAQLLAGLAQPAAAPAAATAGPTIDGLVARAAAATPDARALEFADATLTYGELDARTDRLARLLRERGVGPDVRVGLWLDRSAALVVAMLAVWKAGGAFVALDMGNPPERLAGMLADAQVDLVVTARAHEFPLATPVALLDLEAEEAGLASYPAQAPECCNAPAQLAQIIFTSGSTGTPKGVMIEHRQLLWLLDAMASASIEPHDRVAQSSSPAFDVMAYECWGALTAGACLVGIARDELLVPANLAATLAARRVSVIYQTAALFNQTAAHRPDAWRGVRLLLVGGDVVEPAKVRAAMAESQIPVFKHTYGPTETTVFCSVQTLTDAPAPREPLSLAPALPHARLYVVDRLGRLAPKGAIGELMIGGACVARGYAGRPDLTAERFIPDSFGTEPGARLYRSGDLVRLRADGTLEFIARADGQVKIRGYRIEPGEVDAALLSCPGVRTTVTLCRNDRNDRQLVSYVVPLDAATPPDDDALRRHCRRLLPEYMVPAHFVLIDSIPITANGKLDRAILPAPADASRTGRPAHEPPQSETEHAVAAIWSRILGIERIGRTDHFFNIGGHSLLATQVISRLRDELRVEVPLRTIFEMPTVADLARSVDQVRAQGTAATTGPALVSVPRAAYRARHPVAANGEIR</sequence>
<name>A0A6J5E4F3_9BURK</name>
<dbReference type="Gene3D" id="3.40.50.980">
    <property type="match status" value="4"/>
</dbReference>
<dbReference type="Proteomes" id="UP000494329">
    <property type="component" value="Unassembled WGS sequence"/>
</dbReference>
<dbReference type="EMBL" id="CADIKF010000024">
    <property type="protein sequence ID" value="CAB3759995.1"/>
    <property type="molecule type" value="Genomic_DNA"/>
</dbReference>
<dbReference type="SUPFAM" id="SSF56801">
    <property type="entry name" value="Acetyl-CoA synthetase-like"/>
    <property type="match status" value="2"/>
</dbReference>
<dbReference type="InterPro" id="IPR001242">
    <property type="entry name" value="Condensation_dom"/>
</dbReference>
<dbReference type="Pfam" id="PF00550">
    <property type="entry name" value="PP-binding"/>
    <property type="match status" value="2"/>
</dbReference>
<dbReference type="FunFam" id="2.30.38.10:FF:000001">
    <property type="entry name" value="Non-ribosomal peptide synthetase PvdI"/>
    <property type="match status" value="1"/>
</dbReference>
<dbReference type="PROSITE" id="PS00455">
    <property type="entry name" value="AMP_BINDING"/>
    <property type="match status" value="2"/>
</dbReference>
<dbReference type="SUPFAM" id="SSF47336">
    <property type="entry name" value="ACP-like"/>
    <property type="match status" value="2"/>
</dbReference>
<dbReference type="InterPro" id="IPR023213">
    <property type="entry name" value="CAT-like_dom_sf"/>
</dbReference>
<dbReference type="SMART" id="SM00823">
    <property type="entry name" value="PKS_PP"/>
    <property type="match status" value="2"/>
</dbReference>
<dbReference type="GO" id="GO:0031177">
    <property type="term" value="F:phosphopantetheine binding"/>
    <property type="evidence" value="ECO:0007669"/>
    <property type="project" value="InterPro"/>
</dbReference>
<dbReference type="InterPro" id="IPR029058">
    <property type="entry name" value="AB_hydrolase_fold"/>
</dbReference>
<proteinExistence type="predicted"/>
<keyword evidence="2" id="KW-0596">Phosphopantetheine</keyword>
<evidence type="ECO:0000313" key="6">
    <source>
        <dbReference type="Proteomes" id="UP000494329"/>
    </source>
</evidence>
<dbReference type="InterPro" id="IPR010071">
    <property type="entry name" value="AA_adenyl_dom"/>
</dbReference>
<keyword evidence="3" id="KW-0597">Phosphoprotein</keyword>
<dbReference type="InterPro" id="IPR020845">
    <property type="entry name" value="AMP-binding_CS"/>
</dbReference>
<accession>A0A6J5E4F3</accession>
<evidence type="ECO:0000256" key="1">
    <source>
        <dbReference type="ARBA" id="ARBA00001957"/>
    </source>
</evidence>
<dbReference type="GO" id="GO:0016874">
    <property type="term" value="F:ligase activity"/>
    <property type="evidence" value="ECO:0007669"/>
    <property type="project" value="UniProtKB-KW"/>
</dbReference>
<evidence type="ECO:0000259" key="4">
    <source>
        <dbReference type="PROSITE" id="PS50075"/>
    </source>
</evidence>
<dbReference type="Pfam" id="PF00668">
    <property type="entry name" value="Condensation"/>
    <property type="match status" value="2"/>
</dbReference>
<dbReference type="Gene3D" id="3.30.559.30">
    <property type="entry name" value="Nonribosomal peptide synthetase, condensation domain"/>
    <property type="match status" value="2"/>
</dbReference>
<dbReference type="PROSITE" id="PS00012">
    <property type="entry name" value="PHOSPHOPANTETHEINE"/>
    <property type="match status" value="1"/>
</dbReference>
<keyword evidence="5" id="KW-0436">Ligase</keyword>
<dbReference type="InterPro" id="IPR006162">
    <property type="entry name" value="Ppantetheine_attach_site"/>
</dbReference>
<dbReference type="PANTHER" id="PTHR45527:SF1">
    <property type="entry name" value="FATTY ACID SYNTHASE"/>
    <property type="match status" value="1"/>
</dbReference>
<dbReference type="GO" id="GO:0072330">
    <property type="term" value="P:monocarboxylic acid biosynthetic process"/>
    <property type="evidence" value="ECO:0007669"/>
    <property type="project" value="UniProtKB-ARBA"/>
</dbReference>
<evidence type="ECO:0000256" key="3">
    <source>
        <dbReference type="ARBA" id="ARBA00022553"/>
    </source>
</evidence>
<dbReference type="PANTHER" id="PTHR45527">
    <property type="entry name" value="NONRIBOSOMAL PEPTIDE SYNTHETASE"/>
    <property type="match status" value="1"/>
</dbReference>
<dbReference type="CDD" id="cd19531">
    <property type="entry name" value="LCL_NRPS-like"/>
    <property type="match status" value="2"/>
</dbReference>
<reference evidence="5 6" key="1">
    <citation type="submission" date="2020-04" db="EMBL/GenBank/DDBJ databases">
        <authorList>
            <person name="De Canck E."/>
        </authorList>
    </citation>
    <scope>NUCLEOTIDE SEQUENCE [LARGE SCALE GENOMIC DNA]</scope>
    <source>
        <strain evidence="5 6">LMG 29739</strain>
    </source>
</reference>
<dbReference type="NCBIfam" id="TIGR01733">
    <property type="entry name" value="AA-adenyl-dom"/>
    <property type="match status" value="2"/>
</dbReference>
<dbReference type="FunFam" id="3.30.559.10:FF:000012">
    <property type="entry name" value="Non-ribosomal peptide synthetase"/>
    <property type="match status" value="2"/>
</dbReference>
<feature type="domain" description="Carrier" evidence="4">
    <location>
        <begin position="1008"/>
        <end position="1083"/>
    </location>
</feature>
<dbReference type="Gene3D" id="3.40.50.1820">
    <property type="entry name" value="alpha/beta hydrolase"/>
    <property type="match status" value="2"/>
</dbReference>
<dbReference type="SUPFAM" id="SSF52777">
    <property type="entry name" value="CoA-dependent acyltransferases"/>
    <property type="match status" value="4"/>
</dbReference>
<dbReference type="GO" id="GO:0044550">
    <property type="term" value="P:secondary metabolite biosynthetic process"/>
    <property type="evidence" value="ECO:0007669"/>
    <property type="project" value="TreeGrafter"/>
</dbReference>
<dbReference type="InterPro" id="IPR036736">
    <property type="entry name" value="ACP-like_sf"/>
</dbReference>
<dbReference type="PROSITE" id="PS50075">
    <property type="entry name" value="CARRIER"/>
    <property type="match status" value="2"/>
</dbReference>
<dbReference type="RefSeq" id="WP_175111991.1">
    <property type="nucleotide sequence ID" value="NZ_CADIKF010000024.1"/>
</dbReference>
<dbReference type="Pfam" id="PF13193">
    <property type="entry name" value="AMP-binding_C"/>
    <property type="match status" value="2"/>
</dbReference>
<dbReference type="InterPro" id="IPR025110">
    <property type="entry name" value="AMP-bd_C"/>
</dbReference>
<dbReference type="Gene3D" id="3.30.300.30">
    <property type="match status" value="2"/>
</dbReference>
<dbReference type="Gene3D" id="3.30.559.10">
    <property type="entry name" value="Chloramphenicol acetyltransferase-like domain"/>
    <property type="match status" value="2"/>
</dbReference>
<comment type="cofactor">
    <cofactor evidence="1">
        <name>pantetheine 4'-phosphate</name>
        <dbReference type="ChEBI" id="CHEBI:47942"/>
    </cofactor>
</comment>
<feature type="domain" description="Carrier" evidence="4">
    <location>
        <begin position="2151"/>
        <end position="2226"/>
    </location>
</feature>
<dbReference type="InterPro" id="IPR009081">
    <property type="entry name" value="PP-bd_ACP"/>
</dbReference>